<dbReference type="RefSeq" id="WP_307322697.1">
    <property type="nucleotide sequence ID" value="NZ_JAUSUG010000003.1"/>
</dbReference>
<evidence type="ECO:0000256" key="3">
    <source>
        <dbReference type="ARBA" id="ARBA00022989"/>
    </source>
</evidence>
<name>A0ABT9ZR46_9BACI</name>
<proteinExistence type="inferred from homology"/>
<dbReference type="Proteomes" id="UP001230005">
    <property type="component" value="Unassembled WGS sequence"/>
</dbReference>
<keyword evidence="6" id="KW-0969">Cilium</keyword>
<accession>A0ABT9ZR46</accession>
<comment type="similarity">
    <text evidence="5">Belongs to the FliO/MopB family.</text>
</comment>
<reference evidence="6 7" key="1">
    <citation type="submission" date="2023-07" db="EMBL/GenBank/DDBJ databases">
        <title>Genomic Encyclopedia of Type Strains, Phase IV (KMG-IV): sequencing the most valuable type-strain genomes for metagenomic binning, comparative biology and taxonomic classification.</title>
        <authorList>
            <person name="Goeker M."/>
        </authorList>
    </citation>
    <scope>NUCLEOTIDE SEQUENCE [LARGE SCALE GENOMIC DNA]</scope>
    <source>
        <strain evidence="6 7">DSM 9768</strain>
    </source>
</reference>
<feature type="transmembrane region" description="Helical" evidence="5">
    <location>
        <begin position="81"/>
        <end position="103"/>
    </location>
</feature>
<dbReference type="NCBIfam" id="TIGR03500">
    <property type="entry name" value="FliO_TIGR"/>
    <property type="match status" value="1"/>
</dbReference>
<dbReference type="Pfam" id="PF04347">
    <property type="entry name" value="FliO"/>
    <property type="match status" value="1"/>
</dbReference>
<evidence type="ECO:0000256" key="1">
    <source>
        <dbReference type="ARBA" id="ARBA00022475"/>
    </source>
</evidence>
<evidence type="ECO:0000256" key="2">
    <source>
        <dbReference type="ARBA" id="ARBA00022692"/>
    </source>
</evidence>
<evidence type="ECO:0000256" key="5">
    <source>
        <dbReference type="RuleBase" id="RU362064"/>
    </source>
</evidence>
<keyword evidence="3 5" id="KW-1133">Transmembrane helix</keyword>
<keyword evidence="5" id="KW-0975">Bacterial flagellum</keyword>
<keyword evidence="1 5" id="KW-1003">Cell membrane</keyword>
<keyword evidence="4 5" id="KW-0472">Membrane</keyword>
<dbReference type="InterPro" id="IPR022781">
    <property type="entry name" value="Flagellar_biosynth_FliO"/>
</dbReference>
<protein>
    <recommendedName>
        <fullName evidence="5">Flagellar protein</fullName>
    </recommendedName>
</protein>
<comment type="subcellular location">
    <subcellularLocation>
        <location evidence="5">Cell membrane</location>
    </subcellularLocation>
    <subcellularLocation>
        <location evidence="5">Bacterial flagellum basal body</location>
    </subcellularLocation>
</comment>
<evidence type="ECO:0000313" key="6">
    <source>
        <dbReference type="EMBL" id="MDQ0253701.1"/>
    </source>
</evidence>
<keyword evidence="6" id="KW-0282">Flagellum</keyword>
<evidence type="ECO:0000313" key="7">
    <source>
        <dbReference type="Proteomes" id="UP001230005"/>
    </source>
</evidence>
<dbReference type="EMBL" id="JAUSUG010000003">
    <property type="protein sequence ID" value="MDQ0253701.1"/>
    <property type="molecule type" value="Genomic_DNA"/>
</dbReference>
<keyword evidence="7" id="KW-1185">Reference proteome</keyword>
<keyword evidence="6" id="KW-0966">Cell projection</keyword>
<organism evidence="6 7">
    <name type="scientific">Evansella vedderi</name>
    <dbReference type="NCBI Taxonomy" id="38282"/>
    <lineage>
        <taxon>Bacteria</taxon>
        <taxon>Bacillati</taxon>
        <taxon>Bacillota</taxon>
        <taxon>Bacilli</taxon>
        <taxon>Bacillales</taxon>
        <taxon>Bacillaceae</taxon>
        <taxon>Evansella</taxon>
    </lineage>
</organism>
<keyword evidence="2 5" id="KW-0812">Transmembrane</keyword>
<comment type="caution">
    <text evidence="6">The sequence shown here is derived from an EMBL/GenBank/DDBJ whole genome shotgun (WGS) entry which is preliminary data.</text>
</comment>
<sequence length="229" mass="25877">MGHIQRKVIIIITIFLFLQAPFLVSADDQDWEAGDGNVLDNLLRESTNNSSEIEDNEDEIISSPTNEDDSSIVVGGNDQNVFWLLFQMFLALAFILFLIYGLLKFINSKSRSFRSNSTIESIGGVPLGSNRSVQIVRVGKKLFVVGVGDSIQLIKEIDDPVEVERILEEHRPSEFVDQPVSKVINWWKEKASNSASHEDNRSFQHLLHKELKDVKESQQKVHSALKGKE</sequence>
<evidence type="ECO:0000256" key="4">
    <source>
        <dbReference type="ARBA" id="ARBA00023136"/>
    </source>
</evidence>
<gene>
    <name evidence="6" type="ORF">J2S74_001073</name>
</gene>